<dbReference type="PANTHER" id="PTHR30136">
    <property type="entry name" value="HELIX-TURN-HELIX TRANSCRIPTIONAL REGULATOR, ICLR FAMILY"/>
    <property type="match status" value="1"/>
</dbReference>
<evidence type="ECO:0000313" key="3">
    <source>
        <dbReference type="EMBL" id="WUN84593.1"/>
    </source>
</evidence>
<keyword evidence="3" id="KW-0614">Plasmid</keyword>
<accession>A0ABZ1QPI0</accession>
<dbReference type="Pfam" id="PF01614">
    <property type="entry name" value="IclR_C"/>
    <property type="match status" value="1"/>
</dbReference>
<geneLocation type="plasmid" evidence="3 4">
    <name>unnamed1</name>
</geneLocation>
<evidence type="ECO:0000256" key="1">
    <source>
        <dbReference type="SAM" id="MobiDB-lite"/>
    </source>
</evidence>
<dbReference type="InterPro" id="IPR050707">
    <property type="entry name" value="HTH_MetabolicPath_Reg"/>
</dbReference>
<dbReference type="PANTHER" id="PTHR30136:SF24">
    <property type="entry name" value="HTH-TYPE TRANSCRIPTIONAL REPRESSOR ALLR"/>
    <property type="match status" value="1"/>
</dbReference>
<dbReference type="SUPFAM" id="SSF55781">
    <property type="entry name" value="GAF domain-like"/>
    <property type="match status" value="1"/>
</dbReference>
<dbReference type="Gene3D" id="1.25.40.10">
    <property type="entry name" value="Tetratricopeptide repeat domain"/>
    <property type="match status" value="1"/>
</dbReference>
<keyword evidence="4" id="KW-1185">Reference proteome</keyword>
<feature type="region of interest" description="Disordered" evidence="1">
    <location>
        <begin position="1"/>
        <end position="20"/>
    </location>
</feature>
<reference evidence="3" key="1">
    <citation type="submission" date="2022-10" db="EMBL/GenBank/DDBJ databases">
        <title>The complete genomes of actinobacterial strains from the NBC collection.</title>
        <authorList>
            <person name="Joergensen T.S."/>
            <person name="Alvarez Arevalo M."/>
            <person name="Sterndorff E.B."/>
            <person name="Faurdal D."/>
            <person name="Vuksanovic O."/>
            <person name="Mourched A.-S."/>
            <person name="Charusanti P."/>
            <person name="Shaw S."/>
            <person name="Blin K."/>
            <person name="Weber T."/>
        </authorList>
    </citation>
    <scope>NUCLEOTIDE SEQUENCE</scope>
    <source>
        <strain evidence="3">NBC_00303</strain>
        <plasmid evidence="3">unnamed1</plasmid>
    </source>
</reference>
<evidence type="ECO:0000259" key="2">
    <source>
        <dbReference type="Pfam" id="PF01614"/>
    </source>
</evidence>
<dbReference type="EMBL" id="CP108037">
    <property type="protein sequence ID" value="WUN84593.1"/>
    <property type="molecule type" value="Genomic_DNA"/>
</dbReference>
<sequence>MSRYEGPSGGAQGPDPVVPAGLADLLDQLAGPKDVWDRPDGDFGPLDGSYGLSQEEREHANSMYRVGSKALVRGDLLRAANWLGSAAEAGHPGAMFRMAALTGRAGGAVDDVRFLVAEAARHGHVDAERLLAGTVGRRISGTWTMQDPEFFDEVRIGLGKPLVLHTGHGDENPGGAGGSPSRADGPRLVLLPQTRVEQPGPRRVPRGPARLRPVPASSTARTAAAQAPIAQPDSAELGRPDAATPPTHREAEARDGGDGAWAVGVLRPAALTEMSRSCLVPADTAQQWKAAVRALDLLLHIEAQGIASRTLRRRAQLSAAALDLLLGLLRSQQLVTTVSGVHFPGPVLAMARRGDPPERFVQQSLDRLRDLTRAAIYISAYAGGQVVVPHYSEGPLAPGVQQWVDFRDTAHASANGKALLSQLTFEGRMDHLTRHQQIKLTDHTITTSRELFDALDGGGPHAAQYDYREYSRRNVCVAYSVGTPGKATCVALSLPSGEEHRLRQAARVLRAHSAGLLVSLLLAEQASSRPPLSLPGHAPLEGVGAQVRLPARR</sequence>
<protein>
    <recommendedName>
        <fullName evidence="2">IclR-ED domain-containing protein</fullName>
    </recommendedName>
</protein>
<dbReference type="InterPro" id="IPR011990">
    <property type="entry name" value="TPR-like_helical_dom_sf"/>
</dbReference>
<dbReference type="GeneID" id="95502256"/>
<dbReference type="InterPro" id="IPR014757">
    <property type="entry name" value="Tscrpt_reg_IclR_C"/>
</dbReference>
<feature type="region of interest" description="Disordered" evidence="1">
    <location>
        <begin position="162"/>
        <end position="259"/>
    </location>
</feature>
<dbReference type="RefSeq" id="WP_328741322.1">
    <property type="nucleotide sequence ID" value="NZ_CP108037.1"/>
</dbReference>
<proteinExistence type="predicted"/>
<organism evidence="3 4">
    <name type="scientific">Streptomyces erythrochromogenes</name>
    <dbReference type="NCBI Taxonomy" id="285574"/>
    <lineage>
        <taxon>Bacteria</taxon>
        <taxon>Bacillati</taxon>
        <taxon>Actinomycetota</taxon>
        <taxon>Actinomycetes</taxon>
        <taxon>Kitasatosporales</taxon>
        <taxon>Streptomycetaceae</taxon>
        <taxon>Streptomyces</taxon>
    </lineage>
</organism>
<feature type="compositionally biased region" description="Basic and acidic residues" evidence="1">
    <location>
        <begin position="247"/>
        <end position="257"/>
    </location>
</feature>
<gene>
    <name evidence="3" type="ORF">OHA91_39415</name>
</gene>
<dbReference type="Gene3D" id="3.30.450.40">
    <property type="match status" value="1"/>
</dbReference>
<dbReference type="Proteomes" id="UP001432312">
    <property type="component" value="Plasmid unnamed1"/>
</dbReference>
<feature type="compositionally biased region" description="Low complexity" evidence="1">
    <location>
        <begin position="206"/>
        <end position="235"/>
    </location>
</feature>
<feature type="domain" description="IclR-ED" evidence="2">
    <location>
        <begin position="362"/>
        <end position="504"/>
    </location>
</feature>
<name>A0ABZ1QPI0_9ACTN</name>
<evidence type="ECO:0000313" key="4">
    <source>
        <dbReference type="Proteomes" id="UP001432312"/>
    </source>
</evidence>
<dbReference type="InterPro" id="IPR029016">
    <property type="entry name" value="GAF-like_dom_sf"/>
</dbReference>